<dbReference type="Proteomes" id="UP000606580">
    <property type="component" value="Unassembled WGS sequence"/>
</dbReference>
<dbReference type="AlphaFoldDB" id="A0A848DBR9"/>
<feature type="transmembrane region" description="Helical" evidence="1">
    <location>
        <begin position="58"/>
        <end position="76"/>
    </location>
</feature>
<dbReference type="InterPro" id="IPR025748">
    <property type="entry name" value="PrcB_C_dom"/>
</dbReference>
<name>A0A848DBR9_9EURY</name>
<keyword evidence="3" id="KW-0378">Hydrolase</keyword>
<dbReference type="Pfam" id="PF14343">
    <property type="entry name" value="PrcB_C"/>
    <property type="match status" value="1"/>
</dbReference>
<proteinExistence type="predicted"/>
<evidence type="ECO:0000256" key="1">
    <source>
        <dbReference type="SAM" id="Phobius"/>
    </source>
</evidence>
<organism evidence="3 4">
    <name type="scientific">Candidatus Ethanoperedens thermophilum</name>
    <dbReference type="NCBI Taxonomy" id="2766897"/>
    <lineage>
        <taxon>Archaea</taxon>
        <taxon>Methanobacteriati</taxon>
        <taxon>Methanobacteriota</taxon>
        <taxon>Stenosarchaea group</taxon>
        <taxon>Methanomicrobia</taxon>
        <taxon>Methanosarcinales</taxon>
        <taxon>Methanosarcinales incertae sedis</taxon>
        <taxon>GOM Arc I cluster</taxon>
        <taxon>Candidatus Ethanoperedens</taxon>
    </lineage>
</organism>
<comment type="caution">
    <text evidence="3">The sequence shown here is derived from an EMBL/GenBank/DDBJ whole genome shotgun (WGS) entry which is preliminary data.</text>
</comment>
<dbReference type="GO" id="GO:0006508">
    <property type="term" value="P:proteolysis"/>
    <property type="evidence" value="ECO:0007669"/>
    <property type="project" value="UniProtKB-KW"/>
</dbReference>
<sequence length="238" mass="27359">MGLGFASRYKWHLENRNLRIFWKRDIHNNSGDELDFDEIATDKVGGIFYFFLNIMMNIKLYVLIASAVILMISGCVEEKPELKMENDVNDSINKTNNLLNDTTVKEKEIPFETVSKGVDSGHKERKKYTITDNSDWMNLWDIHVSIRRPKPPLPEVDFNQEMIIAVFYGTIASGGYTTKITKVIENRTNLVVFVKETIPGKSCIVAQGETSPYHIIKIQKVDKEVIFNVDKEVIYCIT</sequence>
<gene>
    <name evidence="3" type="ORF">GIS02_04025</name>
</gene>
<keyword evidence="3" id="KW-0645">Protease</keyword>
<keyword evidence="1" id="KW-0472">Membrane</keyword>
<evidence type="ECO:0000313" key="3">
    <source>
        <dbReference type="EMBL" id="NMG83355.1"/>
    </source>
</evidence>
<reference evidence="3" key="1">
    <citation type="journal article" date="2020" name="MBio">
        <title>'Candidatus Ethanoperedens,' a Thermophilic Genus of Archaea Mediating the Anaerobic Oxidation of Ethane.</title>
        <authorList>
            <person name="Hahn C.J."/>
            <person name="Laso-Perez R."/>
            <person name="Vulcano F."/>
            <person name="Vaziourakis K.M."/>
            <person name="Stokke R."/>
            <person name="Steen I.H."/>
            <person name="Teske A."/>
            <person name="Boetius A."/>
            <person name="Liebeke M."/>
            <person name="Amann R."/>
            <person name="Knittel K."/>
            <person name="Wegener G."/>
        </authorList>
    </citation>
    <scope>NUCLEOTIDE SEQUENCE</scope>
    <source>
        <strain evidence="3">GoM-Arc1-LC-WB58</strain>
    </source>
</reference>
<accession>A0A848DBR9</accession>
<keyword evidence="1" id="KW-0812">Transmembrane</keyword>
<protein>
    <submittedName>
        <fullName evidence="3">Protease complex subunit PrcB family protein</fullName>
    </submittedName>
</protein>
<dbReference type="EMBL" id="WNEG01000078">
    <property type="protein sequence ID" value="NMG83355.1"/>
    <property type="molecule type" value="Genomic_DNA"/>
</dbReference>
<evidence type="ECO:0000313" key="4">
    <source>
        <dbReference type="Proteomes" id="UP000606580"/>
    </source>
</evidence>
<keyword evidence="1" id="KW-1133">Transmembrane helix</keyword>
<feature type="domain" description="PrcB C-terminal" evidence="2">
    <location>
        <begin position="162"/>
        <end position="218"/>
    </location>
</feature>
<dbReference type="GO" id="GO:0008233">
    <property type="term" value="F:peptidase activity"/>
    <property type="evidence" value="ECO:0007669"/>
    <property type="project" value="UniProtKB-KW"/>
</dbReference>
<evidence type="ECO:0000259" key="2">
    <source>
        <dbReference type="Pfam" id="PF14343"/>
    </source>
</evidence>